<dbReference type="EMBL" id="CP020477">
    <property type="protein sequence ID" value="ARM76051.1"/>
    <property type="molecule type" value="Genomic_DNA"/>
</dbReference>
<keyword evidence="3" id="KW-1185">Reference proteome</keyword>
<evidence type="ECO:0000259" key="1">
    <source>
        <dbReference type="PROSITE" id="PS50234"/>
    </source>
</evidence>
<dbReference type="STRING" id="282676.B6F84_08470"/>
<evidence type="ECO:0000313" key="3">
    <source>
        <dbReference type="Proteomes" id="UP000193404"/>
    </source>
</evidence>
<dbReference type="SMART" id="SM00327">
    <property type="entry name" value="VWA"/>
    <property type="match status" value="1"/>
</dbReference>
<feature type="domain" description="VWFA" evidence="1">
    <location>
        <begin position="40"/>
        <end position="207"/>
    </location>
</feature>
<dbReference type="Gene3D" id="3.40.50.410">
    <property type="entry name" value="von Willebrand factor, type A domain"/>
    <property type="match status" value="1"/>
</dbReference>
<dbReference type="SUPFAM" id="SSF53300">
    <property type="entry name" value="vWA-like"/>
    <property type="match status" value="1"/>
</dbReference>
<dbReference type="GeneID" id="41590945"/>
<sequence length="362" mass="40775">MTISLKIKTSHNYISNKDNTEVGLSIYVVPENASTASNIRYIIAIDNSPSMKGDKFNTAISSAVSLLSKIPPSQQVIVILFSNHPEIIYQGYGGKNEELENKLQNLEFGGTTRFHETIRKIIEITSDGIPTKAILLTDGKPKDKGNVKDYEALQIPPNLSFISIGIGRDYNEIILKSLADKTAGFFYHIEDPSQLPLILEEQKSSDVFATNFALQVPNNFSPLNYDLPINIPVVDRLLAIYGTIIIPPGNDNYQITFVARYQDPVDNQIKTLTYNLTFYRTENKELITSNINRDVLAEIRYYRLLKEYGELVQRGKDTTRVTRELMQVAEETRKASLIEATQKLTGDPKTDLSEVTKKMRSS</sequence>
<dbReference type="InterPro" id="IPR040929">
    <property type="entry name" value="ArnB_C"/>
</dbReference>
<name>A0A1W6K0E9_9CREN</name>
<dbReference type="PROSITE" id="PS50234">
    <property type="entry name" value="VWFA"/>
    <property type="match status" value="1"/>
</dbReference>
<reference evidence="2 3" key="1">
    <citation type="submission" date="2017-03" db="EMBL/GenBank/DDBJ databases">
        <title>Sulfur activation and transportation mechanism of thermophilic Archaea Acidianus manzaensis YN-25.</title>
        <authorList>
            <person name="Ma Y."/>
            <person name="Yang Y."/>
            <person name="Xia J."/>
        </authorList>
    </citation>
    <scope>NUCLEOTIDE SEQUENCE [LARGE SCALE GENOMIC DNA]</scope>
    <source>
        <strain evidence="2 3">YN-25</strain>
    </source>
</reference>
<dbReference type="Pfam" id="PF18677">
    <property type="entry name" value="ArnB_C"/>
    <property type="match status" value="1"/>
</dbReference>
<dbReference type="OrthoDB" id="33260at2157"/>
<protein>
    <recommendedName>
        <fullName evidence="1">VWFA domain-containing protein</fullName>
    </recommendedName>
</protein>
<dbReference type="AlphaFoldDB" id="A0A1W6K0E9"/>
<accession>A0A1W6K0E9</accession>
<organism evidence="2 3">
    <name type="scientific">Acidianus manzaensis</name>
    <dbReference type="NCBI Taxonomy" id="282676"/>
    <lineage>
        <taxon>Archaea</taxon>
        <taxon>Thermoproteota</taxon>
        <taxon>Thermoprotei</taxon>
        <taxon>Sulfolobales</taxon>
        <taxon>Sulfolobaceae</taxon>
        <taxon>Acidianus</taxon>
    </lineage>
</organism>
<proteinExistence type="predicted"/>
<gene>
    <name evidence="2" type="ORF">B6F84_08470</name>
</gene>
<dbReference type="KEGG" id="aman:B6F84_08470"/>
<dbReference type="Pfam" id="PF00092">
    <property type="entry name" value="VWA"/>
    <property type="match status" value="1"/>
</dbReference>
<dbReference type="CDD" id="cd00198">
    <property type="entry name" value="vWFA"/>
    <property type="match status" value="1"/>
</dbReference>
<dbReference type="InterPro" id="IPR002035">
    <property type="entry name" value="VWF_A"/>
</dbReference>
<dbReference type="InterPro" id="IPR036465">
    <property type="entry name" value="vWFA_dom_sf"/>
</dbReference>
<dbReference type="RefSeq" id="WP_148691833.1">
    <property type="nucleotide sequence ID" value="NZ_CP020477.1"/>
</dbReference>
<evidence type="ECO:0000313" key="2">
    <source>
        <dbReference type="EMBL" id="ARM76051.1"/>
    </source>
</evidence>
<dbReference type="Proteomes" id="UP000193404">
    <property type="component" value="Chromosome"/>
</dbReference>